<keyword evidence="1" id="KW-0732">Signal</keyword>
<feature type="signal peptide" evidence="1">
    <location>
        <begin position="1"/>
        <end position="24"/>
    </location>
</feature>
<keyword evidence="3" id="KW-1185">Reference proteome</keyword>
<sequence length="180" mass="18821">MLHILTIGALAIGVLGGTVMPAAAEQASDTCSDAKTIEIQPIGGWQVGSEQVRPEEEGAPVDGALVLARAGQDTVLMMACHGGKASYALFDETMRLPSGQPVELDIRIDQRPAVQVSGNATGKDGQIDLVASAALVDTLSNAKSFAITLRSGRVTKVYTFATAQDPEALVAWCRLCGIKR</sequence>
<comment type="caution">
    <text evidence="2">The sequence shown here is derived from an EMBL/GenBank/DDBJ whole genome shotgun (WGS) entry which is preliminary data.</text>
</comment>
<organism evidence="2 3">
    <name type="scientific">Reyranella soli</name>
    <dbReference type="NCBI Taxonomy" id="1230389"/>
    <lineage>
        <taxon>Bacteria</taxon>
        <taxon>Pseudomonadati</taxon>
        <taxon>Pseudomonadota</taxon>
        <taxon>Alphaproteobacteria</taxon>
        <taxon>Hyphomicrobiales</taxon>
        <taxon>Reyranellaceae</taxon>
        <taxon>Reyranella</taxon>
    </lineage>
</organism>
<evidence type="ECO:0000313" key="3">
    <source>
        <dbReference type="Proteomes" id="UP000321058"/>
    </source>
</evidence>
<proteinExistence type="predicted"/>
<feature type="chain" id="PRO_5021908878" evidence="1">
    <location>
        <begin position="25"/>
        <end position="180"/>
    </location>
</feature>
<dbReference type="EMBL" id="BKAJ01000133">
    <property type="protein sequence ID" value="GEP59540.1"/>
    <property type="molecule type" value="Genomic_DNA"/>
</dbReference>
<dbReference type="AlphaFoldDB" id="A0A512NKR6"/>
<evidence type="ECO:0000256" key="1">
    <source>
        <dbReference type="SAM" id="SignalP"/>
    </source>
</evidence>
<gene>
    <name evidence="2" type="ORF">RSO01_67060</name>
</gene>
<dbReference type="RefSeq" id="WP_147154913.1">
    <property type="nucleotide sequence ID" value="NZ_BKAJ01000133.1"/>
</dbReference>
<reference evidence="2 3" key="1">
    <citation type="submission" date="2019-07" db="EMBL/GenBank/DDBJ databases">
        <title>Whole genome shotgun sequence of Reyranella soli NBRC 108950.</title>
        <authorList>
            <person name="Hosoyama A."/>
            <person name="Uohara A."/>
            <person name="Ohji S."/>
            <person name="Ichikawa N."/>
        </authorList>
    </citation>
    <scope>NUCLEOTIDE SEQUENCE [LARGE SCALE GENOMIC DNA]</scope>
    <source>
        <strain evidence="2 3">NBRC 108950</strain>
    </source>
</reference>
<accession>A0A512NKR6</accession>
<protein>
    <submittedName>
        <fullName evidence="2">Uncharacterized protein</fullName>
    </submittedName>
</protein>
<name>A0A512NKR6_9HYPH</name>
<evidence type="ECO:0000313" key="2">
    <source>
        <dbReference type="EMBL" id="GEP59540.1"/>
    </source>
</evidence>
<dbReference type="Proteomes" id="UP000321058">
    <property type="component" value="Unassembled WGS sequence"/>
</dbReference>